<dbReference type="OrthoDB" id="9995210at2759"/>
<dbReference type="PRINTS" id="PR01415">
    <property type="entry name" value="ANKYRIN"/>
</dbReference>
<dbReference type="InParanoid" id="A0A6P8RAL2"/>
<dbReference type="Gene3D" id="1.25.40.20">
    <property type="entry name" value="Ankyrin repeat-containing domain"/>
    <property type="match status" value="2"/>
</dbReference>
<dbReference type="SMART" id="SM00248">
    <property type="entry name" value="ANK"/>
    <property type="match status" value="4"/>
</dbReference>
<dbReference type="Pfam" id="PF12796">
    <property type="entry name" value="Ank_2"/>
    <property type="match status" value="2"/>
</dbReference>
<evidence type="ECO:0000256" key="2">
    <source>
        <dbReference type="ARBA" id="ARBA00023043"/>
    </source>
</evidence>
<feature type="repeat" description="ANK" evidence="3">
    <location>
        <begin position="242"/>
        <end position="274"/>
    </location>
</feature>
<sequence length="327" mass="37244">MELISIQQLVSNERNEEKVRGCEVLAEDLTPEVRWQKRSILGVKEIIKQEKQKAEDEKRKKIENFNNSRIRLESLEDLQSFIRVRKEKKPRIKKEPVPPKLEPQETSEPVDVPLFLLAALEDRVLLVNKYLSDGGNPNVHDQFLCTALHRACLRGHQQIVENLLNAGATLEPMDMLGGTPLHWACRGGQLEIIKLLLNRGAKIHHKDKLWSTPLHVAVRTGHCDCVEHLIGCGANINTQDKEGDTPIHDAVRLGRFKAMQMLLMYRANLTIRNEVESFFLPSAPWAFLLEITCLLFSMPLLPLTPQTDHILHSFVLLTSALNLLLHT</sequence>
<protein>
    <submittedName>
        <fullName evidence="5">Ankyrin repeat domain-containing protein 23 isoform X1</fullName>
    </submittedName>
</protein>
<keyword evidence="2 3" id="KW-0040">ANK repeat</keyword>
<dbReference type="RefSeq" id="XP_033805850.1">
    <property type="nucleotide sequence ID" value="XM_033949959.1"/>
</dbReference>
<keyword evidence="1" id="KW-0677">Repeat</keyword>
<name>A0A6P8RAL2_GEOSA</name>
<feature type="repeat" description="ANK" evidence="3">
    <location>
        <begin position="176"/>
        <end position="208"/>
    </location>
</feature>
<evidence type="ECO:0000256" key="1">
    <source>
        <dbReference type="ARBA" id="ARBA00022737"/>
    </source>
</evidence>
<organism evidence="4 5">
    <name type="scientific">Geotrypetes seraphini</name>
    <name type="common">Gaboon caecilian</name>
    <name type="synonym">Caecilia seraphini</name>
    <dbReference type="NCBI Taxonomy" id="260995"/>
    <lineage>
        <taxon>Eukaryota</taxon>
        <taxon>Metazoa</taxon>
        <taxon>Chordata</taxon>
        <taxon>Craniata</taxon>
        <taxon>Vertebrata</taxon>
        <taxon>Euteleostomi</taxon>
        <taxon>Amphibia</taxon>
        <taxon>Gymnophiona</taxon>
        <taxon>Geotrypetes</taxon>
    </lineage>
</organism>
<evidence type="ECO:0000256" key="3">
    <source>
        <dbReference type="PROSITE-ProRule" id="PRU00023"/>
    </source>
</evidence>
<dbReference type="GO" id="GO:0070531">
    <property type="term" value="C:BRCA1-A complex"/>
    <property type="evidence" value="ECO:0007669"/>
    <property type="project" value="TreeGrafter"/>
</dbReference>
<dbReference type="GeneID" id="117362879"/>
<evidence type="ECO:0000313" key="5">
    <source>
        <dbReference type="RefSeq" id="XP_033805850.1"/>
    </source>
</evidence>
<dbReference type="PANTHER" id="PTHR24171">
    <property type="entry name" value="ANKYRIN REPEAT DOMAIN-CONTAINING PROTEIN 39-RELATED"/>
    <property type="match status" value="1"/>
</dbReference>
<dbReference type="GO" id="GO:0004842">
    <property type="term" value="F:ubiquitin-protein transferase activity"/>
    <property type="evidence" value="ECO:0007669"/>
    <property type="project" value="TreeGrafter"/>
</dbReference>
<dbReference type="GO" id="GO:0085020">
    <property type="term" value="P:protein K6-linked ubiquitination"/>
    <property type="evidence" value="ECO:0007669"/>
    <property type="project" value="TreeGrafter"/>
</dbReference>
<dbReference type="Proteomes" id="UP000515159">
    <property type="component" value="Chromosome 6"/>
</dbReference>
<feature type="repeat" description="ANK" evidence="3">
    <location>
        <begin position="209"/>
        <end position="241"/>
    </location>
</feature>
<accession>A0A6P8RAL2</accession>
<dbReference type="SUPFAM" id="SSF48403">
    <property type="entry name" value="Ankyrin repeat"/>
    <property type="match status" value="1"/>
</dbReference>
<feature type="repeat" description="ANK" evidence="3">
    <location>
        <begin position="146"/>
        <end position="175"/>
    </location>
</feature>
<dbReference type="PROSITE" id="PS50297">
    <property type="entry name" value="ANK_REP_REGION"/>
    <property type="match status" value="4"/>
</dbReference>
<dbReference type="PROSITE" id="PS50088">
    <property type="entry name" value="ANK_REPEAT"/>
    <property type="match status" value="4"/>
</dbReference>
<dbReference type="AlphaFoldDB" id="A0A6P8RAL2"/>
<gene>
    <name evidence="5" type="primary">ANKRD23</name>
</gene>
<reference evidence="5" key="1">
    <citation type="submission" date="2025-08" db="UniProtKB">
        <authorList>
            <consortium name="RefSeq"/>
        </authorList>
    </citation>
    <scope>IDENTIFICATION</scope>
</reference>
<dbReference type="GO" id="GO:0031436">
    <property type="term" value="C:BRCA1-BARD1 complex"/>
    <property type="evidence" value="ECO:0007669"/>
    <property type="project" value="TreeGrafter"/>
</dbReference>
<dbReference type="KEGG" id="gsh:117362879"/>
<dbReference type="InterPro" id="IPR002110">
    <property type="entry name" value="Ankyrin_rpt"/>
</dbReference>
<dbReference type="InterPro" id="IPR036770">
    <property type="entry name" value="Ankyrin_rpt-contain_sf"/>
</dbReference>
<proteinExistence type="predicted"/>
<evidence type="ECO:0000313" key="4">
    <source>
        <dbReference type="Proteomes" id="UP000515159"/>
    </source>
</evidence>
<keyword evidence="4" id="KW-1185">Reference proteome</keyword>
<dbReference type="CTD" id="200539"/>